<feature type="transmembrane region" description="Helical" evidence="6">
    <location>
        <begin position="163"/>
        <end position="188"/>
    </location>
</feature>
<evidence type="ECO:0000256" key="5">
    <source>
        <dbReference type="ARBA" id="ARBA00023136"/>
    </source>
</evidence>
<gene>
    <name evidence="7" type="ORF">Poli38472_013141</name>
</gene>
<keyword evidence="8" id="KW-1185">Reference proteome</keyword>
<keyword evidence="2" id="KW-0813">Transport</keyword>
<dbReference type="PANTHER" id="PTHR23510">
    <property type="entry name" value="INNER MEMBRANE TRANSPORT PROTEIN YAJR"/>
    <property type="match status" value="1"/>
</dbReference>
<keyword evidence="4 6" id="KW-1133">Transmembrane helix</keyword>
<evidence type="ECO:0000313" key="8">
    <source>
        <dbReference type="Proteomes" id="UP000794436"/>
    </source>
</evidence>
<dbReference type="PANTHER" id="PTHR23510:SF3">
    <property type="entry name" value="MAJOR FACILITATOR SUPERFAMILY DOMAIN-CONTAINING PROTEIN 8"/>
    <property type="match status" value="1"/>
</dbReference>
<dbReference type="OrthoDB" id="370281at2759"/>
<proteinExistence type="predicted"/>
<comment type="caution">
    <text evidence="7">The sequence shown here is derived from an EMBL/GenBank/DDBJ whole genome shotgun (WGS) entry which is preliminary data.</text>
</comment>
<reference evidence="7" key="1">
    <citation type="submission" date="2019-03" db="EMBL/GenBank/DDBJ databases">
        <title>Long read genome sequence of the mycoparasitic Pythium oligandrum ATCC 38472 isolated from sugarbeet rhizosphere.</title>
        <authorList>
            <person name="Gaulin E."/>
        </authorList>
    </citation>
    <scope>NUCLEOTIDE SEQUENCE</scope>
    <source>
        <strain evidence="7">ATCC 38472_TT</strain>
    </source>
</reference>
<evidence type="ECO:0000256" key="3">
    <source>
        <dbReference type="ARBA" id="ARBA00022692"/>
    </source>
</evidence>
<dbReference type="Gene3D" id="1.20.1250.20">
    <property type="entry name" value="MFS general substrate transporter like domains"/>
    <property type="match status" value="1"/>
</dbReference>
<dbReference type="InterPro" id="IPR036259">
    <property type="entry name" value="MFS_trans_sf"/>
</dbReference>
<protein>
    <recommendedName>
        <fullName evidence="9">Major facilitator superfamily (MFS) profile domain-containing protein</fullName>
    </recommendedName>
</protein>
<feature type="transmembrane region" description="Helical" evidence="6">
    <location>
        <begin position="36"/>
        <end position="59"/>
    </location>
</feature>
<evidence type="ECO:0000256" key="4">
    <source>
        <dbReference type="ARBA" id="ARBA00022989"/>
    </source>
</evidence>
<dbReference type="EMBL" id="SPLM01000148">
    <property type="protein sequence ID" value="TMW55250.1"/>
    <property type="molecule type" value="Genomic_DNA"/>
</dbReference>
<evidence type="ECO:0000313" key="7">
    <source>
        <dbReference type="EMBL" id="TMW55250.1"/>
    </source>
</evidence>
<feature type="transmembrane region" description="Helical" evidence="6">
    <location>
        <begin position="399"/>
        <end position="417"/>
    </location>
</feature>
<dbReference type="GO" id="GO:0012505">
    <property type="term" value="C:endomembrane system"/>
    <property type="evidence" value="ECO:0007669"/>
    <property type="project" value="UniProtKB-SubCell"/>
</dbReference>
<dbReference type="GO" id="GO:0022857">
    <property type="term" value="F:transmembrane transporter activity"/>
    <property type="evidence" value="ECO:0007669"/>
    <property type="project" value="InterPro"/>
</dbReference>
<feature type="transmembrane region" description="Helical" evidence="6">
    <location>
        <begin position="65"/>
        <end position="83"/>
    </location>
</feature>
<dbReference type="AlphaFoldDB" id="A0A8K1C2J3"/>
<dbReference type="Proteomes" id="UP000794436">
    <property type="component" value="Unassembled WGS sequence"/>
</dbReference>
<accession>A0A8K1C2J3</accession>
<sequence>MAPIQTTYGSTSSTNPAKQLTLTPPGRFGRWYLNMFLINFVEFATESARGVVLATLFLYNQSLGGDLAFMGFLTSMSSIGRLISSTVFGWMCDRYIFKFVYIVSSVICFLGNLIYLIAEWNVANSGLYTLAASRFLGSFGAGNRSVCRANVATMTTVSQRLKYITILASVVFLGYALTPGLGSLVANVDTHFLGIHFNMFTAPGLILVVFNLLTILSMVTIYDESIGKQNGPPESPRSCVLSNPLNDPTSLPDRVVSIGALVFIFLNFNARGILSVFETVKIPLFFEATGSDPTSTDSYFNRIMSEVNWVHLGFATLTFGNVLLVIAPRDLTFLRLSIAELFIWSIGSPISTAVVIAGFSKLLGGRPQGTLMGLMSSAASVSRTILPLLPAVFSSMAPLFWINIAVCVTSIFVLVWYKQLIDKSCDVESSDGETDSLTDSSA</sequence>
<keyword evidence="3 6" id="KW-0812">Transmembrane</keyword>
<evidence type="ECO:0000256" key="1">
    <source>
        <dbReference type="ARBA" id="ARBA00004127"/>
    </source>
</evidence>
<feature type="transmembrane region" description="Helical" evidence="6">
    <location>
        <begin position="200"/>
        <end position="222"/>
    </location>
</feature>
<feature type="transmembrane region" description="Helical" evidence="6">
    <location>
        <begin position="341"/>
        <end position="359"/>
    </location>
</feature>
<name>A0A8K1C2J3_PYTOL</name>
<comment type="subcellular location">
    <subcellularLocation>
        <location evidence="1">Endomembrane system</location>
        <topology evidence="1">Multi-pass membrane protein</topology>
    </subcellularLocation>
</comment>
<dbReference type="InterPro" id="IPR051068">
    <property type="entry name" value="MFS_Domain-Containing_Protein"/>
</dbReference>
<feature type="transmembrane region" description="Helical" evidence="6">
    <location>
        <begin position="309"/>
        <end position="329"/>
    </location>
</feature>
<keyword evidence="5 6" id="KW-0472">Membrane</keyword>
<dbReference type="SUPFAM" id="SSF103473">
    <property type="entry name" value="MFS general substrate transporter"/>
    <property type="match status" value="1"/>
</dbReference>
<feature type="transmembrane region" description="Helical" evidence="6">
    <location>
        <begin position="95"/>
        <end position="118"/>
    </location>
</feature>
<organism evidence="7 8">
    <name type="scientific">Pythium oligandrum</name>
    <name type="common">Mycoparasitic fungus</name>
    <dbReference type="NCBI Taxonomy" id="41045"/>
    <lineage>
        <taxon>Eukaryota</taxon>
        <taxon>Sar</taxon>
        <taxon>Stramenopiles</taxon>
        <taxon>Oomycota</taxon>
        <taxon>Peronosporomycetes</taxon>
        <taxon>Pythiales</taxon>
        <taxon>Pythiaceae</taxon>
        <taxon>Pythium</taxon>
    </lineage>
</organism>
<evidence type="ECO:0000256" key="6">
    <source>
        <dbReference type="SAM" id="Phobius"/>
    </source>
</evidence>
<evidence type="ECO:0000256" key="2">
    <source>
        <dbReference type="ARBA" id="ARBA00022448"/>
    </source>
</evidence>
<feature type="transmembrane region" description="Helical" evidence="6">
    <location>
        <begin position="371"/>
        <end position="393"/>
    </location>
</feature>
<feature type="transmembrane region" description="Helical" evidence="6">
    <location>
        <begin position="255"/>
        <end position="274"/>
    </location>
</feature>
<dbReference type="Pfam" id="PF07690">
    <property type="entry name" value="MFS_1"/>
    <property type="match status" value="1"/>
</dbReference>
<dbReference type="InterPro" id="IPR011701">
    <property type="entry name" value="MFS"/>
</dbReference>
<evidence type="ECO:0008006" key="9">
    <source>
        <dbReference type="Google" id="ProtNLM"/>
    </source>
</evidence>